<dbReference type="Pfam" id="PF00155">
    <property type="entry name" value="Aminotran_1_2"/>
    <property type="match status" value="1"/>
</dbReference>
<dbReference type="PANTHER" id="PTHR42832">
    <property type="entry name" value="AMINO ACID AMINOTRANSFERASE"/>
    <property type="match status" value="1"/>
</dbReference>
<evidence type="ECO:0000256" key="2">
    <source>
        <dbReference type="ARBA" id="ARBA00022576"/>
    </source>
</evidence>
<name>A0A4Z0V5N5_9BACT</name>
<dbReference type="Gene3D" id="3.40.640.10">
    <property type="entry name" value="Type I PLP-dependent aspartate aminotransferase-like (Major domain)"/>
    <property type="match status" value="1"/>
</dbReference>
<evidence type="ECO:0000256" key="1">
    <source>
        <dbReference type="ARBA" id="ARBA00001933"/>
    </source>
</evidence>
<dbReference type="SUPFAM" id="SSF53383">
    <property type="entry name" value="PLP-dependent transferases"/>
    <property type="match status" value="1"/>
</dbReference>
<keyword evidence="3 4" id="KW-0808">Transferase</keyword>
<dbReference type="InterPro" id="IPR015422">
    <property type="entry name" value="PyrdxlP-dep_Trfase_small"/>
</dbReference>
<gene>
    <name evidence="6" type="ORF">EZ315_13260</name>
</gene>
<comment type="similarity">
    <text evidence="4">Belongs to the class-I pyridoxal-phosphate-dependent aminotransferase family.</text>
</comment>
<dbReference type="CDD" id="cd00609">
    <property type="entry name" value="AAT_like"/>
    <property type="match status" value="1"/>
</dbReference>
<comment type="caution">
    <text evidence="6">The sequence shown here is derived from an EMBL/GenBank/DDBJ whole genome shotgun (WGS) entry which is preliminary data.</text>
</comment>
<dbReference type="AlphaFoldDB" id="A0A4Z0V5N5"/>
<dbReference type="EC" id="2.6.1.-" evidence="4"/>
<reference evidence="6 7" key="1">
    <citation type="submission" date="2019-02" db="EMBL/GenBank/DDBJ databases">
        <title>Isolation and identification of novel species under the genus Muribaculum.</title>
        <authorList>
            <person name="Miyake S."/>
            <person name="Ding Y."/>
            <person name="Low A."/>
            <person name="Soh M."/>
            <person name="Seedorf H."/>
        </authorList>
    </citation>
    <scope>NUCLEOTIDE SEQUENCE [LARGE SCALE GENOMIC DNA]</scope>
    <source>
        <strain evidence="6 7">TLL-A3</strain>
    </source>
</reference>
<dbReference type="InterPro" id="IPR015424">
    <property type="entry name" value="PyrdxlP-dep_Trfase"/>
</dbReference>
<dbReference type="EMBL" id="SJSA01000002">
    <property type="protein sequence ID" value="TGG36795.1"/>
    <property type="molecule type" value="Genomic_DNA"/>
</dbReference>
<accession>A0A4Z0V5N5</accession>
<dbReference type="Gene3D" id="3.90.1150.10">
    <property type="entry name" value="Aspartate Aminotransferase, domain 1"/>
    <property type="match status" value="1"/>
</dbReference>
<evidence type="ECO:0000313" key="7">
    <source>
        <dbReference type="Proteomes" id="UP000297635"/>
    </source>
</evidence>
<dbReference type="PANTHER" id="PTHR42832:SF3">
    <property type="entry name" value="L-GLUTAMINE--4-(METHYLSULFANYL)-2-OXOBUTANOATE AMINOTRANSFERASE"/>
    <property type="match status" value="1"/>
</dbReference>
<dbReference type="InterPro" id="IPR004839">
    <property type="entry name" value="Aminotransferase_I/II_large"/>
</dbReference>
<keyword evidence="7" id="KW-1185">Reference proteome</keyword>
<protein>
    <recommendedName>
        <fullName evidence="4">Aminotransferase</fullName>
        <ecNumber evidence="4">2.6.1.-</ecNumber>
    </recommendedName>
</protein>
<sequence>MNIQPSQRVQQIKEYYFSTKLKEISALRSRGIDIISLGIGGPDLPPPSGVITTMAEAVHDPSNHGYQPHVGVPQLREAFARWYGRWYGVEVDPLTEIQPLIGSKEGVTHISLAFLNPGDKVLIPDPGYPTYSSISRMAGAEVVTYDLTEDSGWQPDFDAIERLDLTRVKLMWLNYPHMPTGAKARRETFEKAIDFGRRHGIVIVHDNPYSFILNPEPMSILSVPGAKEIAIELNSLSKSHNMPGWRVGVAISNPEFLSWILRIKSNIDSGQFKPLMLAAAKALEEEAGWHESLNAAYASRRVIAERIMEALGCTFDPSQSGLFLWGRISDPEVDSERLADRILDEARVFVTPGFIFGHNGERYIRISLCAPEEKLSEALDRIRKAMSK</sequence>
<feature type="domain" description="Aminotransferase class I/classII large" evidence="5">
    <location>
        <begin position="33"/>
        <end position="382"/>
    </location>
</feature>
<evidence type="ECO:0000259" key="5">
    <source>
        <dbReference type="Pfam" id="PF00155"/>
    </source>
</evidence>
<dbReference type="GeneID" id="82150760"/>
<dbReference type="Proteomes" id="UP000297635">
    <property type="component" value="Unassembled WGS sequence"/>
</dbReference>
<organism evidence="6 7">
    <name type="scientific">Duncaniella freteri</name>
    <dbReference type="NCBI Taxonomy" id="2530391"/>
    <lineage>
        <taxon>Bacteria</taxon>
        <taxon>Pseudomonadati</taxon>
        <taxon>Bacteroidota</taxon>
        <taxon>Bacteroidia</taxon>
        <taxon>Bacteroidales</taxon>
        <taxon>Muribaculaceae</taxon>
        <taxon>Duncaniella</taxon>
    </lineage>
</organism>
<dbReference type="GO" id="GO:0008483">
    <property type="term" value="F:transaminase activity"/>
    <property type="evidence" value="ECO:0007669"/>
    <property type="project" value="UniProtKB-KW"/>
</dbReference>
<evidence type="ECO:0000256" key="3">
    <source>
        <dbReference type="ARBA" id="ARBA00022679"/>
    </source>
</evidence>
<dbReference type="GO" id="GO:0030170">
    <property type="term" value="F:pyridoxal phosphate binding"/>
    <property type="evidence" value="ECO:0007669"/>
    <property type="project" value="InterPro"/>
</dbReference>
<evidence type="ECO:0000313" key="6">
    <source>
        <dbReference type="EMBL" id="TGG36795.1"/>
    </source>
</evidence>
<dbReference type="InterPro" id="IPR015421">
    <property type="entry name" value="PyrdxlP-dep_Trfase_major"/>
</dbReference>
<dbReference type="PROSITE" id="PS00105">
    <property type="entry name" value="AA_TRANSFER_CLASS_1"/>
    <property type="match status" value="1"/>
</dbReference>
<dbReference type="InterPro" id="IPR050881">
    <property type="entry name" value="LL-DAP_aminotransferase"/>
</dbReference>
<proteinExistence type="inferred from homology"/>
<evidence type="ECO:0000256" key="4">
    <source>
        <dbReference type="RuleBase" id="RU000481"/>
    </source>
</evidence>
<dbReference type="RefSeq" id="WP_135472505.1">
    <property type="nucleotide sequence ID" value="NZ_CASJDB010000028.1"/>
</dbReference>
<dbReference type="InterPro" id="IPR004838">
    <property type="entry name" value="NHTrfase_class1_PyrdxlP-BS"/>
</dbReference>
<comment type="cofactor">
    <cofactor evidence="1 4">
        <name>pyridoxal 5'-phosphate</name>
        <dbReference type="ChEBI" id="CHEBI:597326"/>
    </cofactor>
</comment>
<keyword evidence="2 4" id="KW-0032">Aminotransferase</keyword>